<dbReference type="PANTHER" id="PTHR30465:SF74">
    <property type="entry name" value="OLIGOPEPTIDE TRANSPORT SYSTEM PERMEASE PROTEIN OPPB"/>
    <property type="match status" value="1"/>
</dbReference>
<dbReference type="PANTHER" id="PTHR30465">
    <property type="entry name" value="INNER MEMBRANE ABC TRANSPORTER"/>
    <property type="match status" value="1"/>
</dbReference>
<dbReference type="PROSITE" id="PS50928">
    <property type="entry name" value="ABC_TM1"/>
    <property type="match status" value="1"/>
</dbReference>
<keyword evidence="10" id="KW-1185">Reference proteome</keyword>
<keyword evidence="2 7" id="KW-0813">Transport</keyword>
<dbReference type="Proteomes" id="UP000283458">
    <property type="component" value="Unassembled WGS sequence"/>
</dbReference>
<evidence type="ECO:0000256" key="7">
    <source>
        <dbReference type="RuleBase" id="RU363032"/>
    </source>
</evidence>
<dbReference type="InterPro" id="IPR000515">
    <property type="entry name" value="MetI-like"/>
</dbReference>
<sequence length="253" mass="24290">MPRTVASRLIDTLPATLLPIAAGTALASALAWATGLDALGAARALLAALGLSFLLIAPALFLGAALGALAGAWAGLAPQTGSGLAGRALIAAGPLLPGFLLAACAALAVRAGAAAAPLAWAALALPAACQAARLARPAMTEALTSDALRMAEGFGLDDRAVLRHHALPAALAPVLGGFANATLAALAGAVALESLLDLPGLGARLIDAARAGSTSGALPALIALGGLTGLLTALGTALGAWLQPLAGSGGRGR</sequence>
<evidence type="ECO:0000256" key="5">
    <source>
        <dbReference type="ARBA" id="ARBA00022989"/>
    </source>
</evidence>
<feature type="transmembrane region" description="Helical" evidence="7">
    <location>
        <begin position="220"/>
        <end position="242"/>
    </location>
</feature>
<proteinExistence type="inferred from homology"/>
<evidence type="ECO:0000259" key="8">
    <source>
        <dbReference type="PROSITE" id="PS50928"/>
    </source>
</evidence>
<evidence type="ECO:0000313" key="9">
    <source>
        <dbReference type="EMBL" id="RJF81378.1"/>
    </source>
</evidence>
<dbReference type="Pfam" id="PF00528">
    <property type="entry name" value="BPD_transp_1"/>
    <property type="match status" value="1"/>
</dbReference>
<reference evidence="9 10" key="1">
    <citation type="submission" date="2018-09" db="EMBL/GenBank/DDBJ databases">
        <authorList>
            <person name="Zhu H."/>
        </authorList>
    </citation>
    <scope>NUCLEOTIDE SEQUENCE [LARGE SCALE GENOMIC DNA]</scope>
    <source>
        <strain evidence="9 10">K2W22B-5</strain>
    </source>
</reference>
<evidence type="ECO:0000256" key="2">
    <source>
        <dbReference type="ARBA" id="ARBA00022448"/>
    </source>
</evidence>
<comment type="similarity">
    <text evidence="7">Belongs to the binding-protein-dependent transport system permease family.</text>
</comment>
<comment type="subcellular location">
    <subcellularLocation>
        <location evidence="1 7">Cell membrane</location>
        <topology evidence="1 7">Multi-pass membrane protein</topology>
    </subcellularLocation>
</comment>
<evidence type="ECO:0000256" key="6">
    <source>
        <dbReference type="ARBA" id="ARBA00023136"/>
    </source>
</evidence>
<feature type="domain" description="ABC transmembrane type-1" evidence="8">
    <location>
        <begin position="45"/>
        <end position="239"/>
    </location>
</feature>
<feature type="transmembrane region" description="Helical" evidence="7">
    <location>
        <begin position="88"/>
        <end position="109"/>
    </location>
</feature>
<feature type="transmembrane region" description="Helical" evidence="7">
    <location>
        <begin position="12"/>
        <end position="33"/>
    </location>
</feature>
<organism evidence="9 10">
    <name type="scientific">Azospirillum cavernae</name>
    <dbReference type="NCBI Taxonomy" id="2320860"/>
    <lineage>
        <taxon>Bacteria</taxon>
        <taxon>Pseudomonadati</taxon>
        <taxon>Pseudomonadota</taxon>
        <taxon>Alphaproteobacteria</taxon>
        <taxon>Rhodospirillales</taxon>
        <taxon>Azospirillaceae</taxon>
        <taxon>Azospirillum</taxon>
    </lineage>
</organism>
<keyword evidence="4 7" id="KW-0812">Transmembrane</keyword>
<dbReference type="SUPFAM" id="SSF161098">
    <property type="entry name" value="MetI-like"/>
    <property type="match status" value="1"/>
</dbReference>
<dbReference type="RefSeq" id="WP_119831467.1">
    <property type="nucleotide sequence ID" value="NZ_QYUL01000002.1"/>
</dbReference>
<dbReference type="GO" id="GO:0005886">
    <property type="term" value="C:plasma membrane"/>
    <property type="evidence" value="ECO:0007669"/>
    <property type="project" value="UniProtKB-SubCell"/>
</dbReference>
<evidence type="ECO:0000313" key="10">
    <source>
        <dbReference type="Proteomes" id="UP000283458"/>
    </source>
</evidence>
<evidence type="ECO:0000256" key="3">
    <source>
        <dbReference type="ARBA" id="ARBA00022475"/>
    </source>
</evidence>
<keyword evidence="3" id="KW-1003">Cell membrane</keyword>
<keyword evidence="5 7" id="KW-1133">Transmembrane helix</keyword>
<keyword evidence="6 7" id="KW-0472">Membrane</keyword>
<name>A0A418VW43_9PROT</name>
<feature type="transmembrane region" description="Helical" evidence="7">
    <location>
        <begin position="169"/>
        <end position="192"/>
    </location>
</feature>
<feature type="transmembrane region" description="Helical" evidence="7">
    <location>
        <begin position="45"/>
        <end position="76"/>
    </location>
</feature>
<dbReference type="AlphaFoldDB" id="A0A418VW43"/>
<dbReference type="GO" id="GO:0055085">
    <property type="term" value="P:transmembrane transport"/>
    <property type="evidence" value="ECO:0007669"/>
    <property type="project" value="InterPro"/>
</dbReference>
<dbReference type="EMBL" id="QYUL01000002">
    <property type="protein sequence ID" value="RJF81378.1"/>
    <property type="molecule type" value="Genomic_DNA"/>
</dbReference>
<evidence type="ECO:0000256" key="1">
    <source>
        <dbReference type="ARBA" id="ARBA00004651"/>
    </source>
</evidence>
<gene>
    <name evidence="9" type="ORF">D3877_14510</name>
</gene>
<dbReference type="InterPro" id="IPR035906">
    <property type="entry name" value="MetI-like_sf"/>
</dbReference>
<comment type="caution">
    <text evidence="9">The sequence shown here is derived from an EMBL/GenBank/DDBJ whole genome shotgun (WGS) entry which is preliminary data.</text>
</comment>
<protein>
    <submittedName>
        <fullName evidence="9">ABC transporter permease subunit</fullName>
    </submittedName>
</protein>
<accession>A0A418VW43</accession>
<evidence type="ECO:0000256" key="4">
    <source>
        <dbReference type="ARBA" id="ARBA00022692"/>
    </source>
</evidence>